<dbReference type="NCBIfam" id="TIGR02968">
    <property type="entry name" value="succ_dehyd_anc"/>
    <property type="match status" value="1"/>
</dbReference>
<evidence type="ECO:0000256" key="12">
    <source>
        <dbReference type="ARBA" id="ARBA00022982"/>
    </source>
</evidence>
<dbReference type="EMBL" id="DWUQ01000152">
    <property type="protein sequence ID" value="HJD44823.1"/>
    <property type="molecule type" value="Genomic_DNA"/>
</dbReference>
<dbReference type="Proteomes" id="UP000823889">
    <property type="component" value="Unassembled WGS sequence"/>
</dbReference>
<evidence type="ECO:0000256" key="3">
    <source>
        <dbReference type="ARBA" id="ARBA00005163"/>
    </source>
</evidence>
<dbReference type="AlphaFoldDB" id="A0A9D2U9N1"/>
<keyword evidence="8" id="KW-0816">Tricarboxylic acid cycle</keyword>
<keyword evidence="7" id="KW-0997">Cell inner membrane</keyword>
<dbReference type="CDD" id="cd03494">
    <property type="entry name" value="SQR_TypeC_SdhD"/>
    <property type="match status" value="1"/>
</dbReference>
<accession>A0A9D2U9N1</accession>
<dbReference type="PIRSF" id="PIRSF000169">
    <property type="entry name" value="SDH_D"/>
    <property type="match status" value="1"/>
</dbReference>
<dbReference type="GO" id="GO:0020037">
    <property type="term" value="F:heme binding"/>
    <property type="evidence" value="ECO:0007669"/>
    <property type="project" value="InterPro"/>
</dbReference>
<evidence type="ECO:0000256" key="8">
    <source>
        <dbReference type="ARBA" id="ARBA00022532"/>
    </source>
</evidence>
<evidence type="ECO:0000313" key="20">
    <source>
        <dbReference type="Proteomes" id="UP000823889"/>
    </source>
</evidence>
<evidence type="ECO:0000256" key="6">
    <source>
        <dbReference type="ARBA" id="ARBA00022475"/>
    </source>
</evidence>
<evidence type="ECO:0000256" key="10">
    <source>
        <dbReference type="ARBA" id="ARBA00022692"/>
    </source>
</evidence>
<keyword evidence="12" id="KW-0249">Electron transport</keyword>
<evidence type="ECO:0000256" key="14">
    <source>
        <dbReference type="ARBA" id="ARBA00023004"/>
    </source>
</evidence>
<feature type="binding site" evidence="16">
    <location>
        <position position="96"/>
    </location>
    <ligand>
        <name>a ubiquinone</name>
        <dbReference type="ChEBI" id="CHEBI:16389"/>
    </ligand>
</feature>
<keyword evidence="9 17" id="KW-0349">Heme</keyword>
<organism evidence="19 20">
    <name type="scientific">Candidatus Paenalcaligenes intestinipullorum</name>
    <dbReference type="NCBI Taxonomy" id="2838718"/>
    <lineage>
        <taxon>Bacteria</taxon>
        <taxon>Pseudomonadati</taxon>
        <taxon>Pseudomonadota</taxon>
        <taxon>Betaproteobacteria</taxon>
        <taxon>Burkholderiales</taxon>
        <taxon>Alcaligenaceae</taxon>
        <taxon>Paenalcaligenes</taxon>
    </lineage>
</organism>
<keyword evidence="14 17" id="KW-0408">Iron</keyword>
<dbReference type="GO" id="GO:0005886">
    <property type="term" value="C:plasma membrane"/>
    <property type="evidence" value="ECO:0007669"/>
    <property type="project" value="UniProtKB-SubCell"/>
</dbReference>
<keyword evidence="10 18" id="KW-0812">Transmembrane</keyword>
<evidence type="ECO:0000256" key="16">
    <source>
        <dbReference type="PIRSR" id="PIRSR000169-1"/>
    </source>
</evidence>
<sequence>MANPERIGVKRLVVGAHYGTLDFLAQRATAVIMILYTLGFMIAVFFNAPFDYASWRQLFAFKISGVFPLGQLLATLFFVSLAWHAWIGVRDIWMDYVKPPLLRVGLEVLTVLWLLACTVFFAKIIWSL</sequence>
<comment type="cofactor">
    <cofactor evidence="17">
        <name>heme</name>
        <dbReference type="ChEBI" id="CHEBI:30413"/>
    </cofactor>
    <text evidence="17">The heme is bound between the two transmembrane subunits.</text>
</comment>
<evidence type="ECO:0000256" key="9">
    <source>
        <dbReference type="ARBA" id="ARBA00022617"/>
    </source>
</evidence>
<reference evidence="19" key="1">
    <citation type="journal article" date="2021" name="PeerJ">
        <title>Extensive microbial diversity within the chicken gut microbiome revealed by metagenomics and culture.</title>
        <authorList>
            <person name="Gilroy R."/>
            <person name="Ravi A."/>
            <person name="Getino M."/>
            <person name="Pursley I."/>
            <person name="Horton D.L."/>
            <person name="Alikhan N.F."/>
            <person name="Baker D."/>
            <person name="Gharbi K."/>
            <person name="Hall N."/>
            <person name="Watson M."/>
            <person name="Adriaenssens E.M."/>
            <person name="Foster-Nyarko E."/>
            <person name="Jarju S."/>
            <person name="Secka A."/>
            <person name="Antonio M."/>
            <person name="Oren A."/>
            <person name="Chaudhuri R.R."/>
            <person name="La Ragione R."/>
            <person name="Hildebrand F."/>
            <person name="Pallen M.J."/>
        </authorList>
    </citation>
    <scope>NUCLEOTIDE SEQUENCE</scope>
    <source>
        <strain evidence="19">9264</strain>
    </source>
</reference>
<protein>
    <recommendedName>
        <fullName evidence="4">Succinate dehydrogenase hydrophobic membrane anchor subunit</fullName>
    </recommendedName>
</protein>
<evidence type="ECO:0000256" key="11">
    <source>
        <dbReference type="ARBA" id="ARBA00022723"/>
    </source>
</evidence>
<feature type="binding site" description="axial binding residue" evidence="17">
    <location>
        <position position="84"/>
    </location>
    <ligand>
        <name>heme</name>
        <dbReference type="ChEBI" id="CHEBI:30413"/>
        <note>ligand shared with second transmembrane subunit</note>
    </ligand>
    <ligandPart>
        <name>Fe</name>
        <dbReference type="ChEBI" id="CHEBI:18248"/>
    </ligandPart>
</feature>
<keyword evidence="5" id="KW-0813">Transport</keyword>
<comment type="pathway">
    <text evidence="3">Carbohydrate metabolism; tricarboxylic acid cycle.</text>
</comment>
<evidence type="ECO:0000256" key="4">
    <source>
        <dbReference type="ARBA" id="ARBA00019425"/>
    </source>
</evidence>
<keyword evidence="6" id="KW-1003">Cell membrane</keyword>
<dbReference type="Pfam" id="PF01127">
    <property type="entry name" value="Sdh_cyt"/>
    <property type="match status" value="1"/>
</dbReference>
<comment type="subcellular location">
    <subcellularLocation>
        <location evidence="2">Cell inner membrane</location>
        <topology evidence="2">Multi-pass membrane protein</topology>
    </subcellularLocation>
</comment>
<evidence type="ECO:0000256" key="1">
    <source>
        <dbReference type="ARBA" id="ARBA00004050"/>
    </source>
</evidence>
<evidence type="ECO:0000313" key="19">
    <source>
        <dbReference type="EMBL" id="HJD44823.1"/>
    </source>
</evidence>
<evidence type="ECO:0000256" key="15">
    <source>
        <dbReference type="ARBA" id="ARBA00023136"/>
    </source>
</evidence>
<feature type="transmembrane region" description="Helical" evidence="18">
    <location>
        <begin position="28"/>
        <end position="47"/>
    </location>
</feature>
<dbReference type="InterPro" id="IPR034804">
    <property type="entry name" value="SQR/QFR_C/D"/>
</dbReference>
<comment type="function">
    <text evidence="1">Membrane-anchoring subunit of succinate dehydrogenase (SDH).</text>
</comment>
<keyword evidence="15 18" id="KW-0472">Membrane</keyword>
<evidence type="ECO:0000256" key="18">
    <source>
        <dbReference type="SAM" id="Phobius"/>
    </source>
</evidence>
<evidence type="ECO:0000256" key="2">
    <source>
        <dbReference type="ARBA" id="ARBA00004429"/>
    </source>
</evidence>
<reference evidence="19" key="2">
    <citation type="submission" date="2021-04" db="EMBL/GenBank/DDBJ databases">
        <authorList>
            <person name="Gilroy R."/>
        </authorList>
    </citation>
    <scope>NUCLEOTIDE SEQUENCE</scope>
    <source>
        <strain evidence="19">9264</strain>
    </source>
</reference>
<comment type="caution">
    <text evidence="19">The sequence shown here is derived from an EMBL/GenBank/DDBJ whole genome shotgun (WGS) entry which is preliminary data.</text>
</comment>
<dbReference type="GO" id="GO:0006099">
    <property type="term" value="P:tricarboxylic acid cycle"/>
    <property type="evidence" value="ECO:0007669"/>
    <property type="project" value="UniProtKB-KW"/>
</dbReference>
<dbReference type="PANTHER" id="PTHR38689">
    <property type="entry name" value="SUCCINATE DEHYDROGENASE HYDROPHOBIC MEMBRANE ANCHOR SUBUNIT"/>
    <property type="match status" value="1"/>
</dbReference>
<dbReference type="GO" id="GO:0009055">
    <property type="term" value="F:electron transfer activity"/>
    <property type="evidence" value="ECO:0007669"/>
    <property type="project" value="TreeGrafter"/>
</dbReference>
<gene>
    <name evidence="19" type="primary">sdhD</name>
    <name evidence="19" type="ORF">H9906_07330</name>
</gene>
<feature type="transmembrane region" description="Helical" evidence="18">
    <location>
        <begin position="59"/>
        <end position="86"/>
    </location>
</feature>
<dbReference type="GO" id="GO:0046872">
    <property type="term" value="F:metal ion binding"/>
    <property type="evidence" value="ECO:0007669"/>
    <property type="project" value="UniProtKB-KW"/>
</dbReference>
<keyword evidence="13 18" id="KW-1133">Transmembrane helix</keyword>
<dbReference type="SUPFAM" id="SSF81343">
    <property type="entry name" value="Fumarate reductase respiratory complex transmembrane subunits"/>
    <property type="match status" value="1"/>
</dbReference>
<evidence type="ECO:0000256" key="17">
    <source>
        <dbReference type="PIRSR" id="PIRSR000169-2"/>
    </source>
</evidence>
<dbReference type="InterPro" id="IPR000701">
    <property type="entry name" value="SuccDH_FuR_B_TM-su"/>
</dbReference>
<dbReference type="GO" id="GO:0017004">
    <property type="term" value="P:cytochrome complex assembly"/>
    <property type="evidence" value="ECO:0007669"/>
    <property type="project" value="TreeGrafter"/>
</dbReference>
<dbReference type="InterPro" id="IPR014312">
    <property type="entry name" value="Succ_DH_anchor"/>
</dbReference>
<feature type="transmembrane region" description="Helical" evidence="18">
    <location>
        <begin position="106"/>
        <end position="126"/>
    </location>
</feature>
<evidence type="ECO:0000256" key="13">
    <source>
        <dbReference type="ARBA" id="ARBA00022989"/>
    </source>
</evidence>
<dbReference type="Gene3D" id="1.20.1300.10">
    <property type="entry name" value="Fumarate reductase/succinate dehydrogenase, transmembrane subunit"/>
    <property type="match status" value="1"/>
</dbReference>
<proteinExistence type="predicted"/>
<dbReference type="PANTHER" id="PTHR38689:SF1">
    <property type="entry name" value="SUCCINATE DEHYDROGENASE HYDROPHOBIC MEMBRANE ANCHOR SUBUNIT"/>
    <property type="match status" value="1"/>
</dbReference>
<evidence type="ECO:0000256" key="7">
    <source>
        <dbReference type="ARBA" id="ARBA00022519"/>
    </source>
</evidence>
<name>A0A9D2U9N1_9BURK</name>
<evidence type="ECO:0000256" key="5">
    <source>
        <dbReference type="ARBA" id="ARBA00022448"/>
    </source>
</evidence>
<keyword evidence="11 17" id="KW-0479">Metal-binding</keyword>